<proteinExistence type="predicted"/>
<feature type="compositionally biased region" description="Basic and acidic residues" evidence="1">
    <location>
        <begin position="28"/>
        <end position="43"/>
    </location>
</feature>
<organism evidence="4 5">
    <name type="scientific">Lysobacter defluvii IMMIB APB-9 = DSM 18482</name>
    <dbReference type="NCBI Taxonomy" id="1385515"/>
    <lineage>
        <taxon>Bacteria</taxon>
        <taxon>Pseudomonadati</taxon>
        <taxon>Pseudomonadota</taxon>
        <taxon>Gammaproteobacteria</taxon>
        <taxon>Lysobacterales</taxon>
        <taxon>Lysobacteraceae</taxon>
        <taxon>Novilysobacter</taxon>
    </lineage>
</organism>
<dbReference type="PROSITE" id="PS50222">
    <property type="entry name" value="EF_HAND_2"/>
    <property type="match status" value="1"/>
</dbReference>
<dbReference type="AlphaFoldDB" id="A0A0A0MA73"/>
<keyword evidence="2" id="KW-0732">Signal</keyword>
<dbReference type="PROSITE" id="PS00018">
    <property type="entry name" value="EF_HAND_1"/>
    <property type="match status" value="1"/>
</dbReference>
<feature type="compositionally biased region" description="Pro residues" evidence="1">
    <location>
        <begin position="63"/>
        <end position="77"/>
    </location>
</feature>
<evidence type="ECO:0000256" key="1">
    <source>
        <dbReference type="SAM" id="MobiDB-lite"/>
    </source>
</evidence>
<dbReference type="EMBL" id="AVBH01000042">
    <property type="protein sequence ID" value="KGO98907.1"/>
    <property type="molecule type" value="Genomic_DNA"/>
</dbReference>
<feature type="compositionally biased region" description="Basic and acidic residues" evidence="1">
    <location>
        <begin position="124"/>
        <end position="150"/>
    </location>
</feature>
<dbReference type="Proteomes" id="UP000030003">
    <property type="component" value="Unassembled WGS sequence"/>
</dbReference>
<dbReference type="SUPFAM" id="SSF47473">
    <property type="entry name" value="EF-hand"/>
    <property type="match status" value="1"/>
</dbReference>
<feature type="compositionally biased region" description="Basic and acidic residues" evidence="1">
    <location>
        <begin position="166"/>
        <end position="198"/>
    </location>
</feature>
<feature type="chain" id="PRO_5001966664" description="EF-hand domain-containing protein" evidence="2">
    <location>
        <begin position="27"/>
        <end position="208"/>
    </location>
</feature>
<dbReference type="STRING" id="1385515.GCA_000423325_01340"/>
<dbReference type="GO" id="GO:0005509">
    <property type="term" value="F:calcium ion binding"/>
    <property type="evidence" value="ECO:0007669"/>
    <property type="project" value="InterPro"/>
</dbReference>
<feature type="compositionally biased region" description="Acidic residues" evidence="1">
    <location>
        <begin position="199"/>
        <end position="208"/>
    </location>
</feature>
<dbReference type="InterPro" id="IPR011992">
    <property type="entry name" value="EF-hand-dom_pair"/>
</dbReference>
<accession>A0A0A0MA73</accession>
<keyword evidence="5" id="KW-1185">Reference proteome</keyword>
<dbReference type="InterPro" id="IPR002048">
    <property type="entry name" value="EF_hand_dom"/>
</dbReference>
<evidence type="ECO:0000259" key="3">
    <source>
        <dbReference type="PROSITE" id="PS50222"/>
    </source>
</evidence>
<dbReference type="InterPro" id="IPR018247">
    <property type="entry name" value="EF_Hand_1_Ca_BS"/>
</dbReference>
<feature type="region of interest" description="Disordered" evidence="1">
    <location>
        <begin position="25"/>
        <end position="208"/>
    </location>
</feature>
<feature type="domain" description="EF-hand" evidence="3">
    <location>
        <begin position="134"/>
        <end position="169"/>
    </location>
</feature>
<feature type="signal peptide" evidence="2">
    <location>
        <begin position="1"/>
        <end position="26"/>
    </location>
</feature>
<dbReference type="Gene3D" id="1.10.238.10">
    <property type="entry name" value="EF-hand"/>
    <property type="match status" value="1"/>
</dbReference>
<reference evidence="4 5" key="1">
    <citation type="submission" date="2013-08" db="EMBL/GenBank/DDBJ databases">
        <title>Genomic analysis of Lysobacter defluvii.</title>
        <authorList>
            <person name="Wang Q."/>
            <person name="Wang G."/>
        </authorList>
    </citation>
    <scope>NUCLEOTIDE SEQUENCE [LARGE SCALE GENOMIC DNA]</scope>
    <source>
        <strain evidence="4 5">IMMIB APB-9</strain>
    </source>
</reference>
<feature type="compositionally biased region" description="Pro residues" evidence="1">
    <location>
        <begin position="90"/>
        <end position="105"/>
    </location>
</feature>
<evidence type="ECO:0000313" key="4">
    <source>
        <dbReference type="EMBL" id="KGO98907.1"/>
    </source>
</evidence>
<protein>
    <recommendedName>
        <fullName evidence="3">EF-hand domain-containing protein</fullName>
    </recommendedName>
</protein>
<comment type="caution">
    <text evidence="4">The sequence shown here is derived from an EMBL/GenBank/DDBJ whole genome shotgun (WGS) entry which is preliminary data.</text>
</comment>
<evidence type="ECO:0000256" key="2">
    <source>
        <dbReference type="SAM" id="SignalP"/>
    </source>
</evidence>
<gene>
    <name evidence="4" type="ORF">N791_13135</name>
</gene>
<evidence type="ECO:0000313" key="5">
    <source>
        <dbReference type="Proteomes" id="UP000030003"/>
    </source>
</evidence>
<name>A0A0A0MA73_9GAMM</name>
<sequence length="208" mass="22220">MEIRMNTRTLAATLAALLFPFAAASAQDDPRLQDLDTAAERTTQDTATDEPEASGNYPWGEPELPPPANPDPAPADPRVPTVDELDDPMVTPPEPDVPPDVPPPDVDTAPMDTSDRWSQLDADGDGRITAEEGRIDADFHSSFEMMDRNSDGFIDSTELDEAGSPEDGRDSGVDRSREADRSDHTDAVDAGEDIRGVGDDDAGDEGSA</sequence>
<dbReference type="Pfam" id="PF13202">
    <property type="entry name" value="EF-hand_5"/>
    <property type="match status" value="2"/>
</dbReference>